<feature type="region of interest" description="Disordered" evidence="1">
    <location>
        <begin position="1"/>
        <end position="22"/>
    </location>
</feature>
<evidence type="ECO:0000256" key="1">
    <source>
        <dbReference type="SAM" id="MobiDB-lite"/>
    </source>
</evidence>
<protein>
    <submittedName>
        <fullName evidence="2">Uncharacterized protein</fullName>
    </submittedName>
</protein>
<dbReference type="EMBL" id="KB644409">
    <property type="protein sequence ID" value="EPS26327.1"/>
    <property type="molecule type" value="Genomic_DNA"/>
</dbReference>
<keyword evidence="3" id="KW-1185">Reference proteome</keyword>
<dbReference type="AlphaFoldDB" id="S8AWT4"/>
<proteinExistence type="predicted"/>
<sequence length="61" mass="6624">MSGALKERSPTSKGYDFPLGPSGPKLELDQVMAFGIFAEACFKSSKQSQAVENTVKQFIPK</sequence>
<name>S8AWT4_PENO1</name>
<organism evidence="2 3">
    <name type="scientific">Penicillium oxalicum (strain 114-2 / CGMCC 5302)</name>
    <name type="common">Penicillium decumbens</name>
    <dbReference type="NCBI Taxonomy" id="933388"/>
    <lineage>
        <taxon>Eukaryota</taxon>
        <taxon>Fungi</taxon>
        <taxon>Dikarya</taxon>
        <taxon>Ascomycota</taxon>
        <taxon>Pezizomycotina</taxon>
        <taxon>Eurotiomycetes</taxon>
        <taxon>Eurotiomycetidae</taxon>
        <taxon>Eurotiales</taxon>
        <taxon>Aspergillaceae</taxon>
        <taxon>Penicillium</taxon>
    </lineage>
</organism>
<dbReference type="HOGENOM" id="CLU_2923370_0_0_1"/>
<dbReference type="Proteomes" id="UP000019376">
    <property type="component" value="Unassembled WGS sequence"/>
</dbReference>
<gene>
    <name evidence="2" type="ORF">PDE_01263</name>
</gene>
<evidence type="ECO:0000313" key="2">
    <source>
        <dbReference type="EMBL" id="EPS26327.1"/>
    </source>
</evidence>
<accession>S8AWT4</accession>
<feature type="compositionally biased region" description="Basic and acidic residues" evidence="1">
    <location>
        <begin position="1"/>
        <end position="10"/>
    </location>
</feature>
<reference evidence="2 3" key="1">
    <citation type="journal article" date="2013" name="PLoS ONE">
        <title>Genomic and secretomic analyses reveal unique features of the lignocellulolytic enzyme system of Penicillium decumbens.</title>
        <authorList>
            <person name="Liu G."/>
            <person name="Zhang L."/>
            <person name="Wei X."/>
            <person name="Zou G."/>
            <person name="Qin Y."/>
            <person name="Ma L."/>
            <person name="Li J."/>
            <person name="Zheng H."/>
            <person name="Wang S."/>
            <person name="Wang C."/>
            <person name="Xun L."/>
            <person name="Zhao G.-P."/>
            <person name="Zhou Z."/>
            <person name="Qu Y."/>
        </authorList>
    </citation>
    <scope>NUCLEOTIDE SEQUENCE [LARGE SCALE GENOMIC DNA]</scope>
    <source>
        <strain evidence="3">114-2 / CGMCC 5302</strain>
    </source>
</reference>
<evidence type="ECO:0000313" key="3">
    <source>
        <dbReference type="Proteomes" id="UP000019376"/>
    </source>
</evidence>